<evidence type="ECO:0000256" key="1">
    <source>
        <dbReference type="ARBA" id="ARBA00012266"/>
    </source>
</evidence>
<evidence type="ECO:0000259" key="4">
    <source>
        <dbReference type="Pfam" id="PF00425"/>
    </source>
</evidence>
<comment type="catalytic activity">
    <reaction evidence="3">
        <text>chorismate + L-glutamine = anthranilate + pyruvate + L-glutamate + H(+)</text>
        <dbReference type="Rhea" id="RHEA:21732"/>
        <dbReference type="ChEBI" id="CHEBI:15361"/>
        <dbReference type="ChEBI" id="CHEBI:15378"/>
        <dbReference type="ChEBI" id="CHEBI:16567"/>
        <dbReference type="ChEBI" id="CHEBI:29748"/>
        <dbReference type="ChEBI" id="CHEBI:29985"/>
        <dbReference type="ChEBI" id="CHEBI:58359"/>
        <dbReference type="EC" id="4.1.3.27"/>
    </reaction>
</comment>
<dbReference type="EMBL" id="FRBK01000009">
    <property type="protein sequence ID" value="SHM26041.1"/>
    <property type="molecule type" value="Genomic_DNA"/>
</dbReference>
<protein>
    <recommendedName>
        <fullName evidence="1">anthranilate synthase</fullName>
        <ecNumber evidence="1">4.1.3.27</ecNumber>
    </recommendedName>
</protein>
<evidence type="ECO:0000256" key="3">
    <source>
        <dbReference type="ARBA" id="ARBA00047683"/>
    </source>
</evidence>
<feature type="domain" description="Chorismate-utilising enzyme C-terminal" evidence="4">
    <location>
        <begin position="34"/>
        <end position="171"/>
    </location>
</feature>
<dbReference type="PANTHER" id="PTHR11236">
    <property type="entry name" value="AMINOBENZOATE/ANTHRANILATE SYNTHASE"/>
    <property type="match status" value="1"/>
</dbReference>
<reference evidence="6" key="1">
    <citation type="submission" date="2016-11" db="EMBL/GenBank/DDBJ databases">
        <authorList>
            <person name="Jaros S."/>
            <person name="Januszkiewicz K."/>
            <person name="Wedrychowicz H."/>
        </authorList>
    </citation>
    <scope>NUCLEOTIDE SEQUENCE [LARGE SCALE GENOMIC DNA]</scope>
    <source>
        <strain evidence="6">CGMCC 4.3555</strain>
    </source>
</reference>
<evidence type="ECO:0000313" key="6">
    <source>
        <dbReference type="Proteomes" id="UP000184388"/>
    </source>
</evidence>
<dbReference type="Proteomes" id="UP000184388">
    <property type="component" value="Unassembled WGS sequence"/>
</dbReference>
<keyword evidence="2" id="KW-0456">Lyase</keyword>
<comment type="caution">
    <text evidence="5">The sequence shown here is derived from an EMBL/GenBank/DDBJ whole genome shotgun (WGS) entry which is preliminary data.</text>
</comment>
<name>A0A9X8MY19_9ACTN</name>
<dbReference type="InterPro" id="IPR005801">
    <property type="entry name" value="ADC_synthase"/>
</dbReference>
<sequence length="197" mass="21993">MAIREHPVVPVGDVLARLPEEYVRLAHGEFDHDDEEYAETVRRIVTDGIGTGAWASFVFKRSFTGAIADYTVGRALTVFRRLLARESSAHWTFIVHTRDRTLVGATPERHLTLHGGTAVMNPVSGTYRYPPSGPTLPSVVAFLADRKEADELCMVVDKELKMMARICERGVRLSSVPLCRVKLLDSAGVWTCVRRRS</sequence>
<evidence type="ECO:0000313" key="5">
    <source>
        <dbReference type="EMBL" id="SHM26041.1"/>
    </source>
</evidence>
<dbReference type="Pfam" id="PF00425">
    <property type="entry name" value="Chorismate_bind"/>
    <property type="match status" value="1"/>
</dbReference>
<dbReference type="InterPro" id="IPR015890">
    <property type="entry name" value="Chorismate_C"/>
</dbReference>
<gene>
    <name evidence="5" type="ORF">SAMN05216268_109289</name>
</gene>
<dbReference type="Gene3D" id="3.60.120.10">
    <property type="entry name" value="Anthranilate synthase"/>
    <property type="match status" value="1"/>
</dbReference>
<dbReference type="EC" id="4.1.3.27" evidence="1"/>
<dbReference type="PANTHER" id="PTHR11236:SF49">
    <property type="entry name" value="ANTHRANILATE SYNTHASE COMPONENT 1"/>
    <property type="match status" value="1"/>
</dbReference>
<dbReference type="GO" id="GO:0004049">
    <property type="term" value="F:anthranilate synthase activity"/>
    <property type="evidence" value="ECO:0007669"/>
    <property type="project" value="UniProtKB-EC"/>
</dbReference>
<dbReference type="AlphaFoldDB" id="A0A9X8MY19"/>
<proteinExistence type="predicted"/>
<dbReference type="SUPFAM" id="SSF56322">
    <property type="entry name" value="ADC synthase"/>
    <property type="match status" value="1"/>
</dbReference>
<dbReference type="GO" id="GO:0000162">
    <property type="term" value="P:L-tryptophan biosynthetic process"/>
    <property type="evidence" value="ECO:0007669"/>
    <property type="project" value="TreeGrafter"/>
</dbReference>
<organism evidence="5 6">
    <name type="scientific">Streptomyces yunnanensis</name>
    <dbReference type="NCBI Taxonomy" id="156453"/>
    <lineage>
        <taxon>Bacteria</taxon>
        <taxon>Bacillati</taxon>
        <taxon>Actinomycetota</taxon>
        <taxon>Actinomycetes</taxon>
        <taxon>Kitasatosporales</taxon>
        <taxon>Streptomycetaceae</taxon>
        <taxon>Streptomyces</taxon>
    </lineage>
</organism>
<dbReference type="InterPro" id="IPR019999">
    <property type="entry name" value="Anth_synth_I-like"/>
</dbReference>
<evidence type="ECO:0000256" key="2">
    <source>
        <dbReference type="ARBA" id="ARBA00023239"/>
    </source>
</evidence>
<dbReference type="RefSeq" id="WP_073445692.1">
    <property type="nucleotide sequence ID" value="NZ_FRBK01000009.1"/>
</dbReference>
<accession>A0A9X8MY19</accession>